<accession>K1X4Y9</accession>
<comment type="caution">
    <text evidence="1">The sequence shown here is derived from an EMBL/GenBank/DDBJ whole genome shotgun (WGS) entry which is preliminary data.</text>
</comment>
<sequence>MEIFWLDYTTEEECTYIPYKKEIHGGKEGKFVYWHQYQLLMVVPIWVYHKDIAKKTLELDLCPTETKPEGAGAFWNSEIRDWETVGFRFETPKNLRESIAEALGIPDNVT</sequence>
<reference evidence="1" key="1">
    <citation type="journal article" date="2012" name="Science">
        <title>Fermentation, hydrogen, and sulfur metabolism in multiple uncultivated bacterial phyla.</title>
        <authorList>
            <person name="Wrighton K.C."/>
            <person name="Thomas B.C."/>
            <person name="Sharon I."/>
            <person name="Miller C.S."/>
            <person name="Castelle C.J."/>
            <person name="VerBerkmoes N.C."/>
            <person name="Wilkins M.J."/>
            <person name="Hettich R.L."/>
            <person name="Lipton M.S."/>
            <person name="Williams K.H."/>
            <person name="Long P.E."/>
            <person name="Banfield J.F."/>
        </authorList>
    </citation>
    <scope>NUCLEOTIDE SEQUENCE [LARGE SCALE GENOMIC DNA]</scope>
</reference>
<proteinExistence type="predicted"/>
<evidence type="ECO:0000313" key="1">
    <source>
        <dbReference type="EMBL" id="EKD25200.1"/>
    </source>
</evidence>
<name>K1X4Y9_9BACT</name>
<dbReference type="AlphaFoldDB" id="K1X4Y9"/>
<gene>
    <name evidence="1" type="ORF">ACD_80C00105G0002</name>
</gene>
<protein>
    <submittedName>
        <fullName evidence="1">Uncharacterized protein</fullName>
    </submittedName>
</protein>
<dbReference type="EMBL" id="AMFJ01036112">
    <property type="protein sequence ID" value="EKD25200.1"/>
    <property type="molecule type" value="Genomic_DNA"/>
</dbReference>
<organism evidence="1">
    <name type="scientific">uncultured bacterium</name>
    <name type="common">gcode 4</name>
    <dbReference type="NCBI Taxonomy" id="1234023"/>
    <lineage>
        <taxon>Bacteria</taxon>
        <taxon>environmental samples</taxon>
    </lineage>
</organism>